<sequence length="291" mass="31703">MVRLFCTDLAIAKGEPQEGMGALAERHLFIRWPKGKWRRPRYMAADMSEALQGAMKASMGHGRYVGLVDSGDGTELELLSFPDGRRYVPADQAEAAALVIAWGEGQALPGDVFERQVILCCTDAKTDACCARYGFPVYKALAASTDAFDVLQCTHIGGCHFAPSVIVMPNRDRYGRLTPADVPAFLDALSRGQYFLPAFKGRNGLDEARQTAEIAAMRWAEGHGYAQAQVQLDETADISVDDMDVRFSVAGIALSVALTRTQFDVQGNCRDIEAEAFKPVGRWTVSGVSAR</sequence>
<dbReference type="InterPro" id="IPR036249">
    <property type="entry name" value="Thioredoxin-like_sf"/>
</dbReference>
<evidence type="ECO:0000313" key="1">
    <source>
        <dbReference type="EMBL" id="UXN70823.1"/>
    </source>
</evidence>
<dbReference type="PANTHER" id="PTHR31902:SF22">
    <property type="entry name" value="SLL1203 PROTEIN"/>
    <property type="match status" value="1"/>
</dbReference>
<dbReference type="InterPro" id="IPR009737">
    <property type="entry name" value="Aim32/Apd1-like"/>
</dbReference>
<dbReference type="PANTHER" id="PTHR31902">
    <property type="entry name" value="ACTIN PATCHES DISTAL PROTEIN 1"/>
    <property type="match status" value="1"/>
</dbReference>
<gene>
    <name evidence="1" type="ORF">N8A98_06455</name>
</gene>
<evidence type="ECO:0008006" key="3">
    <source>
        <dbReference type="Google" id="ProtNLM"/>
    </source>
</evidence>
<reference evidence="1 2" key="1">
    <citation type="submission" date="2022-09" db="EMBL/GenBank/DDBJ databases">
        <title>Interaction between co-microsymbionts with complementary sets of symbiotic genes in legume-rhizobium systems.</title>
        <authorList>
            <person name="Safronova V."/>
            <person name="Sazanova A."/>
            <person name="Afonin A."/>
            <person name="Chirak E."/>
        </authorList>
    </citation>
    <scope>NUCLEOTIDE SEQUENCE [LARGE SCALE GENOMIC DNA]</scope>
    <source>
        <strain evidence="1 2">A18/4-1</strain>
    </source>
</reference>
<dbReference type="EMBL" id="CP104965">
    <property type="protein sequence ID" value="UXN70823.1"/>
    <property type="molecule type" value="Genomic_DNA"/>
</dbReference>
<dbReference type="Gene3D" id="3.40.30.10">
    <property type="entry name" value="Glutaredoxin"/>
    <property type="match status" value="1"/>
</dbReference>
<dbReference type="Proteomes" id="UP001061862">
    <property type="component" value="Chromosome"/>
</dbReference>
<dbReference type="RefSeq" id="WP_262170060.1">
    <property type="nucleotide sequence ID" value="NZ_CP104965.1"/>
</dbReference>
<organism evidence="1 2">
    <name type="scientific">Devosia neptuniae</name>
    <dbReference type="NCBI Taxonomy" id="191302"/>
    <lineage>
        <taxon>Bacteria</taxon>
        <taxon>Pseudomonadati</taxon>
        <taxon>Pseudomonadota</taxon>
        <taxon>Alphaproteobacteria</taxon>
        <taxon>Hyphomicrobiales</taxon>
        <taxon>Devosiaceae</taxon>
        <taxon>Devosia</taxon>
    </lineage>
</organism>
<name>A0ABY6CG80_9HYPH</name>
<keyword evidence="2" id="KW-1185">Reference proteome</keyword>
<accession>A0ABY6CG80</accession>
<protein>
    <recommendedName>
        <fullName evidence="3">Sucrase ferredoxin</fullName>
    </recommendedName>
</protein>
<proteinExistence type="predicted"/>
<dbReference type="CDD" id="cd03062">
    <property type="entry name" value="TRX_Fd_Sucrase"/>
    <property type="match status" value="1"/>
</dbReference>
<dbReference type="Pfam" id="PF06999">
    <property type="entry name" value="Suc_Fer-like"/>
    <property type="match status" value="1"/>
</dbReference>
<evidence type="ECO:0000313" key="2">
    <source>
        <dbReference type="Proteomes" id="UP001061862"/>
    </source>
</evidence>
<dbReference type="SUPFAM" id="SSF52833">
    <property type="entry name" value="Thioredoxin-like"/>
    <property type="match status" value="1"/>
</dbReference>